<dbReference type="Proteomes" id="UP000287336">
    <property type="component" value="Unassembled WGS sequence"/>
</dbReference>
<dbReference type="EMBL" id="RZHG01000026">
    <property type="protein sequence ID" value="RUR28351.1"/>
    <property type="molecule type" value="Genomic_DNA"/>
</dbReference>
<reference evidence="1 2" key="1">
    <citation type="submission" date="2018-12" db="EMBL/GenBank/DDBJ databases">
        <title>three novel Halomonas strain isolated from plants.</title>
        <authorList>
            <person name="Sun C."/>
        </authorList>
    </citation>
    <scope>NUCLEOTIDE SEQUENCE [LARGE SCALE GENOMIC DNA]</scope>
    <source>
        <strain evidence="1 2">DSM 19434</strain>
    </source>
</reference>
<organism evidence="1 2">
    <name type="scientific">Vreelandella andesensis</name>
    <dbReference type="NCBI Taxonomy" id="447567"/>
    <lineage>
        <taxon>Bacteria</taxon>
        <taxon>Pseudomonadati</taxon>
        <taxon>Pseudomonadota</taxon>
        <taxon>Gammaproteobacteria</taxon>
        <taxon>Oceanospirillales</taxon>
        <taxon>Halomonadaceae</taxon>
        <taxon>Vreelandella</taxon>
    </lineage>
</organism>
<sequence>MITEINVRFVAFVSSLAKAGANLPLDYLEANLNSEHFSHTYKHYEFPQGTIFLRDVDEKPVVMNEKDLLTMGPSHA</sequence>
<dbReference type="AlphaFoldDB" id="A0A3S0W4Z4"/>
<evidence type="ECO:0000313" key="2">
    <source>
        <dbReference type="Proteomes" id="UP000287336"/>
    </source>
</evidence>
<protein>
    <submittedName>
        <fullName evidence="1">Uncharacterized protein</fullName>
    </submittedName>
</protein>
<comment type="caution">
    <text evidence="1">The sequence shown here is derived from an EMBL/GenBank/DDBJ whole genome shotgun (WGS) entry which is preliminary data.</text>
</comment>
<proteinExistence type="predicted"/>
<accession>A0A3S0W4Z4</accession>
<dbReference type="OrthoDB" id="9803907at2"/>
<name>A0A3S0W4Z4_9GAMM</name>
<keyword evidence="2" id="KW-1185">Reference proteome</keyword>
<evidence type="ECO:0000313" key="1">
    <source>
        <dbReference type="EMBL" id="RUR28351.1"/>
    </source>
</evidence>
<gene>
    <name evidence="1" type="ORF">ELY33_13995</name>
</gene>